<evidence type="ECO:0008006" key="11">
    <source>
        <dbReference type="Google" id="ProtNLM"/>
    </source>
</evidence>
<dbReference type="PROSITE" id="PS50157">
    <property type="entry name" value="ZINC_FINGER_C2H2_2"/>
    <property type="match status" value="1"/>
</dbReference>
<protein>
    <recommendedName>
        <fullName evidence="11">Homeobox protein 4</fullName>
    </recommendedName>
</protein>
<evidence type="ECO:0000256" key="3">
    <source>
        <dbReference type="ARBA" id="ARBA00023242"/>
    </source>
</evidence>
<dbReference type="SMART" id="SM00389">
    <property type="entry name" value="HOX"/>
    <property type="match status" value="1"/>
</dbReference>
<dbReference type="PROSITE" id="PS00028">
    <property type="entry name" value="ZINC_FINGER_C2H2_1"/>
    <property type="match status" value="1"/>
</dbReference>
<keyword evidence="4" id="KW-0863">Zinc-finger</keyword>
<organism evidence="9 10">
    <name type="scientific">Alternaria tenuissima</name>
    <dbReference type="NCBI Taxonomy" id="119927"/>
    <lineage>
        <taxon>Eukaryota</taxon>
        <taxon>Fungi</taxon>
        <taxon>Dikarya</taxon>
        <taxon>Ascomycota</taxon>
        <taxon>Pezizomycotina</taxon>
        <taxon>Dothideomycetes</taxon>
        <taxon>Pleosporomycetidae</taxon>
        <taxon>Pleosporales</taxon>
        <taxon>Pleosporineae</taxon>
        <taxon>Pleosporaceae</taxon>
        <taxon>Alternaria</taxon>
        <taxon>Alternaria sect. Alternaria</taxon>
        <taxon>Alternaria alternata complex</taxon>
    </lineage>
</organism>
<dbReference type="InterPro" id="IPR050224">
    <property type="entry name" value="TALE_homeobox"/>
</dbReference>
<evidence type="ECO:0000313" key="10">
    <source>
        <dbReference type="Proteomes" id="UP000292340"/>
    </source>
</evidence>
<feature type="region of interest" description="Disordered" evidence="6">
    <location>
        <begin position="232"/>
        <end position="264"/>
    </location>
</feature>
<comment type="caution">
    <text evidence="9">The sequence shown here is derived from an EMBL/GenBank/DDBJ whole genome shotgun (WGS) entry which is preliminary data.</text>
</comment>
<reference evidence="9" key="1">
    <citation type="submission" date="2017-10" db="EMBL/GenBank/DDBJ databases">
        <authorList>
            <person name="Armitage A.D."/>
            <person name="Barbara D.J."/>
            <person name="Woodhall J.W."/>
            <person name="Sreenivasaprasad S."/>
            <person name="Lane C.R."/>
            <person name="Clarkson J.P."/>
            <person name="Harrison R.J."/>
        </authorList>
    </citation>
    <scope>NUCLEOTIDE SEQUENCE</scope>
    <source>
        <strain evidence="9">FERA 1164</strain>
    </source>
</reference>
<keyword evidence="4" id="KW-0479">Metal-binding</keyword>
<dbReference type="Pfam" id="PF05920">
    <property type="entry name" value="Homeobox_KN"/>
    <property type="match status" value="1"/>
</dbReference>
<keyword evidence="3 5" id="KW-0539">Nucleus</keyword>
<evidence type="ECO:0000259" key="7">
    <source>
        <dbReference type="PROSITE" id="PS50071"/>
    </source>
</evidence>
<evidence type="ECO:0000256" key="2">
    <source>
        <dbReference type="ARBA" id="ARBA00023155"/>
    </source>
</evidence>
<feature type="region of interest" description="Disordered" evidence="6">
    <location>
        <begin position="136"/>
        <end position="163"/>
    </location>
</feature>
<evidence type="ECO:0000256" key="6">
    <source>
        <dbReference type="SAM" id="MobiDB-lite"/>
    </source>
</evidence>
<evidence type="ECO:0000259" key="8">
    <source>
        <dbReference type="PROSITE" id="PS50157"/>
    </source>
</evidence>
<dbReference type="SUPFAM" id="SSF46689">
    <property type="entry name" value="Homeodomain-like"/>
    <property type="match status" value="1"/>
</dbReference>
<sequence length="821" mass="92120">MDSAADLDAFFAFQDNQFGSDQTLDDGTFAGLSEALAASNAASCQYNENWMMDSSLLDLSNNSTASSSPFPTPSASISRPKLGSRFSREVIRTLKDWLSVHQKHPYPTESEMLALQDRTGLNKAQLTNWFANARRRGKVQSVRPTSPQVKNSPTSPIDIIPRPGTPAVKMASNHKDPMQRWVESPPEHEPAAVGDIARAMASTSREDAGGFAYHQPWQSPYAMSSASSARTSQSSEFSGHCSSGSQNSLKMRRAPRKKRVARRRRLEPEITLPISMPYQCTFCTEVFKTKYDWQRHEKSLHLPLERWICALQGPRTTKESLGEQCCVFCGEVRPDDAHIEAHHYSACQERSLQERTFHRKDHLVQHLRLVHGVEFSDWSMARWMLPIPDVRSRCGFCGITMSTWSERTDHIADHFKSGVTMASWQGDWGFDASVVPLVETAIPPDLIDWERGTLIPMKGSDPSWGTPPNAYELLKVETEFFIQRYFDKHGHLPDNDTMQLEACRIIFAAETTSVMPDRLNEVSWLRDLMMSSPELTERARFQPVRSSRESRHFPLRINAKDHLFEQCPLEAQLRGFVTQRTAAGESLDDVQLYNEACQIIRRMEQESSTPSDVFANWIVKGIYSGTNWILPFKQRAAIYDTVTTDFPTESDSTQLLNLSWPNSPYKEASISALGTASPSKQTHDFFTSLPAFSEDTPPPPMLPESTTTTATQVDMYGRLRSLLPDDTNFYRIFDSDMRRWAASTLSPKNPNCHVPSDEEIQHQARWIMYDGDDPWNQTPADFPNWLSRFKREVGIGGAGAGAGGGAGGGAGEAVKLGDLVG</sequence>
<accession>A0AB37WX47</accession>
<dbReference type="PANTHER" id="PTHR11850">
    <property type="entry name" value="HOMEOBOX PROTEIN TRANSCRIPTION FACTORS"/>
    <property type="match status" value="1"/>
</dbReference>
<feature type="compositionally biased region" description="Basic residues" evidence="6">
    <location>
        <begin position="250"/>
        <end position="264"/>
    </location>
</feature>
<dbReference type="GO" id="GO:0008270">
    <property type="term" value="F:zinc ion binding"/>
    <property type="evidence" value="ECO:0007669"/>
    <property type="project" value="UniProtKB-KW"/>
</dbReference>
<keyword evidence="1 5" id="KW-0238">DNA-binding</keyword>
<dbReference type="GO" id="GO:0005634">
    <property type="term" value="C:nucleus"/>
    <property type="evidence" value="ECO:0007669"/>
    <property type="project" value="UniProtKB-SubCell"/>
</dbReference>
<dbReference type="InterPro" id="IPR013087">
    <property type="entry name" value="Znf_C2H2_type"/>
</dbReference>
<feature type="domain" description="Homeobox" evidence="7">
    <location>
        <begin position="77"/>
        <end position="140"/>
    </location>
</feature>
<feature type="compositionally biased region" description="Polar residues" evidence="6">
    <location>
        <begin position="142"/>
        <end position="155"/>
    </location>
</feature>
<dbReference type="GO" id="GO:0003677">
    <property type="term" value="F:DNA binding"/>
    <property type="evidence" value="ECO:0007669"/>
    <property type="project" value="UniProtKB-UniRule"/>
</dbReference>
<dbReference type="PROSITE" id="PS50071">
    <property type="entry name" value="HOMEOBOX_2"/>
    <property type="match status" value="1"/>
</dbReference>
<dbReference type="InterPro" id="IPR001356">
    <property type="entry name" value="HD"/>
</dbReference>
<dbReference type="EMBL" id="PDXB01000002">
    <property type="protein sequence ID" value="RYN37376.1"/>
    <property type="molecule type" value="Genomic_DNA"/>
</dbReference>
<keyword evidence="2 5" id="KW-0371">Homeobox</keyword>
<dbReference type="Proteomes" id="UP000292340">
    <property type="component" value="Unassembled WGS sequence"/>
</dbReference>
<evidence type="ECO:0000256" key="1">
    <source>
        <dbReference type="ARBA" id="ARBA00023125"/>
    </source>
</evidence>
<dbReference type="InterPro" id="IPR009057">
    <property type="entry name" value="Homeodomain-like_sf"/>
</dbReference>
<dbReference type="Gene3D" id="1.10.10.60">
    <property type="entry name" value="Homeodomain-like"/>
    <property type="match status" value="1"/>
</dbReference>
<dbReference type="SMART" id="SM00355">
    <property type="entry name" value="ZnF_C2H2"/>
    <property type="match status" value="3"/>
</dbReference>
<gene>
    <name evidence="9" type="ORF">AA0115_g1368</name>
</gene>
<dbReference type="AlphaFoldDB" id="A0AB37WX47"/>
<feature type="compositionally biased region" description="Low complexity" evidence="6">
    <location>
        <begin position="232"/>
        <end position="246"/>
    </location>
</feature>
<feature type="DNA-binding region" description="Homeobox" evidence="5">
    <location>
        <begin position="79"/>
        <end position="141"/>
    </location>
</feature>
<dbReference type="GO" id="GO:0006355">
    <property type="term" value="P:regulation of DNA-templated transcription"/>
    <property type="evidence" value="ECO:0007669"/>
    <property type="project" value="InterPro"/>
</dbReference>
<dbReference type="InterPro" id="IPR008422">
    <property type="entry name" value="KN_HD"/>
</dbReference>
<proteinExistence type="predicted"/>
<comment type="subcellular location">
    <subcellularLocation>
        <location evidence="5">Nucleus</location>
    </subcellularLocation>
</comment>
<evidence type="ECO:0000313" key="9">
    <source>
        <dbReference type="EMBL" id="RYN37376.1"/>
    </source>
</evidence>
<keyword evidence="4" id="KW-0862">Zinc</keyword>
<feature type="domain" description="C2H2-type" evidence="8">
    <location>
        <begin position="278"/>
        <end position="301"/>
    </location>
</feature>
<evidence type="ECO:0000256" key="4">
    <source>
        <dbReference type="PROSITE-ProRule" id="PRU00042"/>
    </source>
</evidence>
<evidence type="ECO:0000256" key="5">
    <source>
        <dbReference type="PROSITE-ProRule" id="PRU00108"/>
    </source>
</evidence>
<dbReference type="CDD" id="cd00086">
    <property type="entry name" value="homeodomain"/>
    <property type="match status" value="1"/>
</dbReference>
<name>A0AB37WX47_9PLEO</name>
<reference evidence="9" key="2">
    <citation type="journal article" date="2019" name="bioRxiv">
        <title>Genomics, evolutionary history and diagnostics of the Alternaria alternata species group including apple and Asian pear pathotypes.</title>
        <authorList>
            <person name="Armitage A.D."/>
            <person name="Cockerton H.M."/>
            <person name="Sreenivasaprasad S."/>
            <person name="Woodhall J.W."/>
            <person name="Lane C.R."/>
            <person name="Harrison R.J."/>
            <person name="Clarkson J.P."/>
        </authorList>
    </citation>
    <scope>NUCLEOTIDE SEQUENCE</scope>
    <source>
        <strain evidence="9">FERA 1164</strain>
    </source>
</reference>